<accession>A0ABW1LVG8</accession>
<name>A0ABW1LVG8_9ACTN</name>
<dbReference type="Pfam" id="PF07291">
    <property type="entry name" value="MauE"/>
    <property type="match status" value="1"/>
</dbReference>
<comment type="caution">
    <text evidence="7">The sequence shown here is derived from an EMBL/GenBank/DDBJ whole genome shotgun (WGS) entry which is preliminary data.</text>
</comment>
<protein>
    <submittedName>
        <fullName evidence="7">MauE/DoxX family redox-associated membrane protein</fullName>
    </submittedName>
</protein>
<evidence type="ECO:0000313" key="7">
    <source>
        <dbReference type="EMBL" id="MFC6055390.1"/>
    </source>
</evidence>
<dbReference type="Proteomes" id="UP001596242">
    <property type="component" value="Unassembled WGS sequence"/>
</dbReference>
<reference evidence="8" key="1">
    <citation type="journal article" date="2019" name="Int. J. Syst. Evol. Microbiol.">
        <title>The Global Catalogue of Microorganisms (GCM) 10K type strain sequencing project: providing services to taxonomists for standard genome sequencing and annotation.</title>
        <authorList>
            <consortium name="The Broad Institute Genomics Platform"/>
            <consortium name="The Broad Institute Genome Sequencing Center for Infectious Disease"/>
            <person name="Wu L."/>
            <person name="Ma J."/>
        </authorList>
    </citation>
    <scope>NUCLEOTIDE SEQUENCE [LARGE SCALE GENOMIC DNA]</scope>
    <source>
        <strain evidence="8">JCM 12763</strain>
    </source>
</reference>
<feature type="domain" description="Methylamine utilisation protein MauE" evidence="6">
    <location>
        <begin position="39"/>
        <end position="161"/>
    </location>
</feature>
<keyword evidence="8" id="KW-1185">Reference proteome</keyword>
<keyword evidence="2 5" id="KW-0812">Transmembrane</keyword>
<evidence type="ECO:0000259" key="6">
    <source>
        <dbReference type="Pfam" id="PF07291"/>
    </source>
</evidence>
<dbReference type="InterPro" id="IPR009908">
    <property type="entry name" value="Methylamine_util_MauE"/>
</dbReference>
<gene>
    <name evidence="7" type="ORF">ACFP50_07915</name>
</gene>
<evidence type="ECO:0000256" key="1">
    <source>
        <dbReference type="ARBA" id="ARBA00004141"/>
    </source>
</evidence>
<feature type="transmembrane region" description="Helical" evidence="5">
    <location>
        <begin position="105"/>
        <end position="124"/>
    </location>
</feature>
<evidence type="ECO:0000256" key="3">
    <source>
        <dbReference type="ARBA" id="ARBA00022989"/>
    </source>
</evidence>
<evidence type="ECO:0000256" key="5">
    <source>
        <dbReference type="SAM" id="Phobius"/>
    </source>
</evidence>
<keyword evidence="3 5" id="KW-1133">Transmembrane helix</keyword>
<evidence type="ECO:0000256" key="2">
    <source>
        <dbReference type="ARBA" id="ARBA00022692"/>
    </source>
</evidence>
<organism evidence="7 8">
    <name type="scientific">Streptomyces pratens</name>
    <dbReference type="NCBI Taxonomy" id="887456"/>
    <lineage>
        <taxon>Bacteria</taxon>
        <taxon>Bacillati</taxon>
        <taxon>Actinomycetota</taxon>
        <taxon>Actinomycetes</taxon>
        <taxon>Kitasatosporales</taxon>
        <taxon>Streptomycetaceae</taxon>
        <taxon>Streptomyces</taxon>
    </lineage>
</organism>
<proteinExistence type="predicted"/>
<feature type="transmembrane region" description="Helical" evidence="5">
    <location>
        <begin position="145"/>
        <end position="165"/>
    </location>
</feature>
<evidence type="ECO:0000256" key="4">
    <source>
        <dbReference type="ARBA" id="ARBA00023136"/>
    </source>
</evidence>
<dbReference type="EMBL" id="JBHSPT010000014">
    <property type="protein sequence ID" value="MFC6055390.1"/>
    <property type="molecule type" value="Genomic_DNA"/>
</dbReference>
<dbReference type="RefSeq" id="WP_386394784.1">
    <property type="nucleotide sequence ID" value="NZ_JBHSPT010000014.1"/>
</dbReference>
<sequence length="206" mass="21269">SAVGIPPAGIRFDRSRPASPSTTAIFTVRGSRKTVDVLFDFSKLSLVSLFCVSAVMKARDLNPLVAHLTLTLPLGGRAARTLAMSTVAAEAAVVVVLFTAPRLGFAASLVLLTGFTVHLARVLASGTATSCACAGSSDSQVSAIHLIRNAILLAVAAAGLVMAPHSHSGPVVMNLIIAAPAALFGVGMLRLDEMSRFLSPQYTRSS</sequence>
<keyword evidence="4 5" id="KW-0472">Membrane</keyword>
<feature type="non-terminal residue" evidence="7">
    <location>
        <position position="1"/>
    </location>
</feature>
<feature type="transmembrane region" description="Helical" evidence="5">
    <location>
        <begin position="171"/>
        <end position="191"/>
    </location>
</feature>
<evidence type="ECO:0000313" key="8">
    <source>
        <dbReference type="Proteomes" id="UP001596242"/>
    </source>
</evidence>
<comment type="subcellular location">
    <subcellularLocation>
        <location evidence="1">Membrane</location>
        <topology evidence="1">Multi-pass membrane protein</topology>
    </subcellularLocation>
</comment>